<dbReference type="EMBL" id="JBHEZX010000006">
    <property type="protein sequence ID" value="MFC1410754.1"/>
    <property type="molecule type" value="Genomic_DNA"/>
</dbReference>
<dbReference type="Proteomes" id="UP001592582">
    <property type="component" value="Unassembled WGS sequence"/>
</dbReference>
<feature type="transmembrane region" description="Helical" evidence="2">
    <location>
        <begin position="133"/>
        <end position="153"/>
    </location>
</feature>
<feature type="transmembrane region" description="Helical" evidence="2">
    <location>
        <begin position="6"/>
        <end position="26"/>
    </location>
</feature>
<gene>
    <name evidence="3" type="ORF">ACEZDG_15925</name>
</gene>
<keyword evidence="4" id="KW-1185">Reference proteome</keyword>
<dbReference type="RefSeq" id="WP_380509052.1">
    <property type="nucleotide sequence ID" value="NZ_JBHEZX010000006.1"/>
</dbReference>
<evidence type="ECO:0000256" key="2">
    <source>
        <dbReference type="SAM" id="Phobius"/>
    </source>
</evidence>
<organism evidence="3 4">
    <name type="scientific">Streptacidiphilus alkalitolerans</name>
    <dbReference type="NCBI Taxonomy" id="3342712"/>
    <lineage>
        <taxon>Bacteria</taxon>
        <taxon>Bacillati</taxon>
        <taxon>Actinomycetota</taxon>
        <taxon>Actinomycetes</taxon>
        <taxon>Kitasatosporales</taxon>
        <taxon>Streptomycetaceae</taxon>
        <taxon>Streptacidiphilus</taxon>
    </lineage>
</organism>
<keyword evidence="2" id="KW-0472">Membrane</keyword>
<evidence type="ECO:0000256" key="1">
    <source>
        <dbReference type="SAM" id="MobiDB-lite"/>
    </source>
</evidence>
<evidence type="ECO:0000313" key="4">
    <source>
        <dbReference type="Proteomes" id="UP001592582"/>
    </source>
</evidence>
<name>A0ABV6VAJ9_9ACTN</name>
<proteinExistence type="predicted"/>
<feature type="region of interest" description="Disordered" evidence="1">
    <location>
        <begin position="51"/>
        <end position="70"/>
    </location>
</feature>
<sequence length="154" mass="16407">MDAPLSVFTGAWFTLFGAGVLGWCALEIRTRRELRRTGVSCLARVLPDPAARPAADGAQDAARGDAPEVSDTSPVLGYLVEGHGEVVTRPRGWTSVRRTPPFAVDTLVPVRYDPARPTVVAVDGAGQLRGDAFWTLLGLAFAACGVLLLLGFFR</sequence>
<feature type="compositionally biased region" description="Low complexity" evidence="1">
    <location>
        <begin position="51"/>
        <end position="61"/>
    </location>
</feature>
<keyword evidence="2" id="KW-1133">Transmembrane helix</keyword>
<keyword evidence="2" id="KW-0812">Transmembrane</keyword>
<evidence type="ECO:0000313" key="3">
    <source>
        <dbReference type="EMBL" id="MFC1410754.1"/>
    </source>
</evidence>
<protein>
    <submittedName>
        <fullName evidence="3">DUF3592 domain-containing protein</fullName>
    </submittedName>
</protein>
<comment type="caution">
    <text evidence="3">The sequence shown here is derived from an EMBL/GenBank/DDBJ whole genome shotgun (WGS) entry which is preliminary data.</text>
</comment>
<accession>A0ABV6VAJ9</accession>
<reference evidence="3 4" key="1">
    <citation type="submission" date="2024-09" db="EMBL/GenBank/DDBJ databases">
        <authorList>
            <person name="Lee S.D."/>
        </authorList>
    </citation>
    <scope>NUCLEOTIDE SEQUENCE [LARGE SCALE GENOMIC DNA]</scope>
    <source>
        <strain evidence="3 4">N1-1</strain>
    </source>
</reference>